<dbReference type="KEGG" id="agh:M3I41_06735"/>
<accession>A0A9E7AEP4</accession>
<dbReference type="EMBL" id="CP097095">
    <property type="protein sequence ID" value="UQF79280.1"/>
    <property type="molecule type" value="Genomic_DNA"/>
</dbReference>
<gene>
    <name evidence="1" type="ORF">M3I41_06735</name>
</gene>
<evidence type="ECO:0000313" key="2">
    <source>
        <dbReference type="Proteomes" id="UP000830236"/>
    </source>
</evidence>
<evidence type="ECO:0000313" key="1">
    <source>
        <dbReference type="EMBL" id="UQF79280.1"/>
    </source>
</evidence>
<dbReference type="InterPro" id="IPR019639">
    <property type="entry name" value="DUF2505"/>
</dbReference>
<reference evidence="1" key="1">
    <citation type="submission" date="2022-05" db="EMBL/GenBank/DDBJ databases">
        <title>Using nanopore sequencing to obtain complete genomes from saliva samples.</title>
        <authorList>
            <person name="Baker J.L."/>
        </authorList>
    </citation>
    <scope>NUCLEOTIDE SEQUENCE</scope>
    <source>
        <strain evidence="1">JCVI-JB-Ag32</strain>
    </source>
</reference>
<dbReference type="AlphaFoldDB" id="A0A9E7AEP4"/>
<sequence>MRTSVKINYQAPCEQILSMFNDPAYQLIRFGRAPLENLHANALPASADDAGKTWQGTLTKAAVSPTVIPANASRFIKGEVNLALAQRWCTQPRSDSSYQGQIATQISGLPLKLSGQGTLTPTASGCELNVDIDATLAIPLFGERILRSALKFSDDAVAYELACAAKYLAGHSAN</sequence>
<organism evidence="1 2">
    <name type="scientific">Actinomyces graevenitzii</name>
    <dbReference type="NCBI Taxonomy" id="55565"/>
    <lineage>
        <taxon>Bacteria</taxon>
        <taxon>Bacillati</taxon>
        <taxon>Actinomycetota</taxon>
        <taxon>Actinomycetes</taxon>
        <taxon>Actinomycetales</taxon>
        <taxon>Actinomycetaceae</taxon>
        <taxon>Actinomyces</taxon>
    </lineage>
</organism>
<protein>
    <submittedName>
        <fullName evidence="1">DUF2505 domain-containing protein</fullName>
    </submittedName>
</protein>
<name>A0A9E7AEP4_9ACTO</name>
<dbReference type="Proteomes" id="UP000830236">
    <property type="component" value="Chromosome"/>
</dbReference>
<dbReference type="Pfam" id="PF10698">
    <property type="entry name" value="DUF2505"/>
    <property type="match status" value="1"/>
</dbReference>
<proteinExistence type="predicted"/>